<feature type="region of interest" description="Disordered" evidence="1">
    <location>
        <begin position="1"/>
        <end position="31"/>
    </location>
</feature>
<feature type="transmembrane region" description="Helical" evidence="2">
    <location>
        <begin position="226"/>
        <end position="250"/>
    </location>
</feature>
<feature type="transmembrane region" description="Helical" evidence="2">
    <location>
        <begin position="509"/>
        <end position="537"/>
    </location>
</feature>
<dbReference type="EMBL" id="CP025198">
    <property type="protein sequence ID" value="AXE38067.1"/>
    <property type="molecule type" value="Genomic_DNA"/>
</dbReference>
<dbReference type="AlphaFoldDB" id="A0A344US19"/>
<dbReference type="OrthoDB" id="3725302at2"/>
<keyword evidence="2" id="KW-0812">Transmembrane</keyword>
<dbReference type="Pfam" id="PF19814">
    <property type="entry name" value="DUF6297"/>
    <property type="match status" value="1"/>
</dbReference>
<accession>A0A344US19</accession>
<feature type="transmembrane region" description="Helical" evidence="2">
    <location>
        <begin position="262"/>
        <end position="281"/>
    </location>
</feature>
<evidence type="ECO:0000256" key="2">
    <source>
        <dbReference type="SAM" id="Phobius"/>
    </source>
</evidence>
<keyword evidence="2" id="KW-1133">Transmembrane helix</keyword>
<feature type="transmembrane region" description="Helical" evidence="2">
    <location>
        <begin position="117"/>
        <end position="144"/>
    </location>
</feature>
<dbReference type="RefSeq" id="WP_114044144.1">
    <property type="nucleotide sequence ID" value="NZ_CP025198.1"/>
</dbReference>
<dbReference type="KEGG" id="acij:JS278_00880"/>
<feature type="transmembrane region" description="Helical" evidence="2">
    <location>
        <begin position="293"/>
        <end position="315"/>
    </location>
</feature>
<gene>
    <name evidence="3" type="ORF">JS278_00880</name>
</gene>
<dbReference type="Proteomes" id="UP000251995">
    <property type="component" value="Chromosome"/>
</dbReference>
<keyword evidence="4" id="KW-1185">Reference proteome</keyword>
<feature type="transmembrane region" description="Helical" evidence="2">
    <location>
        <begin position="454"/>
        <end position="477"/>
    </location>
</feature>
<feature type="transmembrane region" description="Helical" evidence="2">
    <location>
        <begin position="78"/>
        <end position="97"/>
    </location>
</feature>
<feature type="region of interest" description="Disordered" evidence="1">
    <location>
        <begin position="553"/>
        <end position="581"/>
    </location>
</feature>
<evidence type="ECO:0000313" key="3">
    <source>
        <dbReference type="EMBL" id="AXE38067.1"/>
    </source>
</evidence>
<feature type="transmembrane region" description="Helical" evidence="2">
    <location>
        <begin position="192"/>
        <end position="214"/>
    </location>
</feature>
<feature type="compositionally biased region" description="Basic residues" evidence="1">
    <location>
        <begin position="1"/>
        <end position="11"/>
    </location>
</feature>
<keyword evidence="2" id="KW-0472">Membrane</keyword>
<dbReference type="InterPro" id="IPR046264">
    <property type="entry name" value="DUF6297"/>
</dbReference>
<evidence type="ECO:0000313" key="4">
    <source>
        <dbReference type="Proteomes" id="UP000251995"/>
    </source>
</evidence>
<sequence length="581" mass="61267">MSRGRSKKFKKQSQPQEQAPQAVPQPTPSDVEAPELVIDHQPDEFWAGEVDEKQLMLLMGDWRKGRTTRNIWQALGDAYVLVFSLLVVLAMLISLIVQAQGQAAGCTAVGCRTARQMLPWAAFAGVLAFALAAGRIFGPVLASAAEGFWLMDAPIRRSSFLGKRLWAALGAGLAGGALLGALVSALTGSSVMAIIAWTVACALGGACVVAFAAAQQGAGRVWSVKLAGSLAGLLGLAALLAVVCTATGWLSLDFSSSVAVTTAWGIAAVAGVLTVLFGALARARLNRIRRARLLSGGSLAAGMQGAAFALDFALMRDILQERDAVERGQVRPTRGRGLGLQTLIWRDVQRVIRFPKPLLTLAVTAVVPYAVEALGMGRLSSTVSALVLVAALVPFFTSLRVLSRTQGLMRCLPFSTGEVRTAASVVPGVLAGIWAIAVIPAFHGLGSASTQHSWFEAVMLAIVTALAGYVGAIRWVSAKPADYSAPMVATQMGAMPPGLMFNLVRGLDMVALVTIWIVLGLSPWISIVVGVIAFSVLRMGGLNQQELQERQEEAKRELADQKAAARGGRGSAERKVITRKK</sequence>
<organism evidence="3 4">
    <name type="scientific">Acidipropionibacterium virtanenii</name>
    <dbReference type="NCBI Taxonomy" id="2057246"/>
    <lineage>
        <taxon>Bacteria</taxon>
        <taxon>Bacillati</taxon>
        <taxon>Actinomycetota</taxon>
        <taxon>Actinomycetes</taxon>
        <taxon>Propionibacteriales</taxon>
        <taxon>Propionibacteriaceae</taxon>
        <taxon>Acidipropionibacterium</taxon>
    </lineage>
</organism>
<feature type="transmembrane region" description="Helical" evidence="2">
    <location>
        <begin position="383"/>
        <end position="402"/>
    </location>
</feature>
<proteinExistence type="predicted"/>
<reference evidence="3 4" key="1">
    <citation type="submission" date="2017-12" db="EMBL/GenBank/DDBJ databases">
        <title>The whole genome sequence of the Acidipropionibacterium virtanenii sp. nov. type strain JS278.</title>
        <authorList>
            <person name="Laine P."/>
            <person name="Deptula P."/>
            <person name="Varmanen P."/>
            <person name="Auvinen P."/>
        </authorList>
    </citation>
    <scope>NUCLEOTIDE SEQUENCE [LARGE SCALE GENOMIC DNA]</scope>
    <source>
        <strain evidence="3 4">JS278</strain>
    </source>
</reference>
<evidence type="ECO:0000256" key="1">
    <source>
        <dbReference type="SAM" id="MobiDB-lite"/>
    </source>
</evidence>
<feature type="transmembrane region" description="Helical" evidence="2">
    <location>
        <begin position="422"/>
        <end position="442"/>
    </location>
</feature>
<name>A0A344US19_9ACTN</name>
<protein>
    <submittedName>
        <fullName evidence="3">Uncharacterized protein</fullName>
    </submittedName>
</protein>
<feature type="compositionally biased region" description="Basic and acidic residues" evidence="1">
    <location>
        <begin position="571"/>
        <end position="581"/>
    </location>
</feature>
<feature type="compositionally biased region" description="Low complexity" evidence="1">
    <location>
        <begin position="12"/>
        <end position="24"/>
    </location>
</feature>
<feature type="transmembrane region" description="Helical" evidence="2">
    <location>
        <begin position="165"/>
        <end position="186"/>
    </location>
</feature>